<name>A0A8K0GTP3_9ROSA</name>
<organism evidence="2 3">
    <name type="scientific">Rhamnella rubrinervis</name>
    <dbReference type="NCBI Taxonomy" id="2594499"/>
    <lineage>
        <taxon>Eukaryota</taxon>
        <taxon>Viridiplantae</taxon>
        <taxon>Streptophyta</taxon>
        <taxon>Embryophyta</taxon>
        <taxon>Tracheophyta</taxon>
        <taxon>Spermatophyta</taxon>
        <taxon>Magnoliopsida</taxon>
        <taxon>eudicotyledons</taxon>
        <taxon>Gunneridae</taxon>
        <taxon>Pentapetalae</taxon>
        <taxon>rosids</taxon>
        <taxon>fabids</taxon>
        <taxon>Rosales</taxon>
        <taxon>Rhamnaceae</taxon>
        <taxon>rhamnoid group</taxon>
        <taxon>Rhamneae</taxon>
        <taxon>Rhamnella</taxon>
    </lineage>
</organism>
<dbReference type="PANTHER" id="PTHR45749">
    <property type="match status" value="1"/>
</dbReference>
<reference evidence="2" key="1">
    <citation type="submission" date="2020-03" db="EMBL/GenBank/DDBJ databases">
        <title>A high-quality chromosome-level genome assembly of a woody plant with both climbing and erect habits, Rhamnella rubrinervis.</title>
        <authorList>
            <person name="Lu Z."/>
            <person name="Yang Y."/>
            <person name="Zhu X."/>
            <person name="Sun Y."/>
        </authorList>
    </citation>
    <scope>NUCLEOTIDE SEQUENCE</scope>
    <source>
        <strain evidence="2">BYM</strain>
        <tissue evidence="2">Leaf</tissue>
    </source>
</reference>
<keyword evidence="3" id="KW-1185">Reference proteome</keyword>
<dbReference type="InterPro" id="IPR012337">
    <property type="entry name" value="RNaseH-like_sf"/>
</dbReference>
<protein>
    <recommendedName>
        <fullName evidence="1">TTF-type domain-containing protein</fullName>
    </recommendedName>
</protein>
<dbReference type="InterPro" id="IPR025398">
    <property type="entry name" value="DUF4371"/>
</dbReference>
<dbReference type="Pfam" id="PF14291">
    <property type="entry name" value="DUF4371"/>
    <property type="match status" value="1"/>
</dbReference>
<gene>
    <name evidence="2" type="ORF">FNV43_RR19864</name>
</gene>
<evidence type="ECO:0000313" key="3">
    <source>
        <dbReference type="Proteomes" id="UP000796880"/>
    </source>
</evidence>
<dbReference type="OrthoDB" id="1165404at2759"/>
<dbReference type="EMBL" id="VOIH02000009">
    <property type="protein sequence ID" value="KAF3437111.1"/>
    <property type="molecule type" value="Genomic_DNA"/>
</dbReference>
<sequence>MGCRGHEKQIKGFKFDELSELFAFSSLKIKETRILIMSDCDRKPKKFKGIGSFFKKISEGSSSGLPLKSSNVEPSTCEKMVPLEFDTTTLERDPGLRRQICEYPINGRDNIRRAYINHGAYQPQLSVYPSHVDGAQARRFQSKWFKQYFWLEYSVAKDLVFCFPCFIFYNDSQKTFTTEGFRNWKRVGGQQCAFIGHNVSSAHQRAMIDWCGLGNPSQQIDTVMNAQSSQQITQNRLRLKATIDSVRFLASQGLAFRGNDESHDSSNRGNFIEVINLMARCNIGIKNVVLDNTPGNANASNMRGAWNGLQALFLQDCPYAYYVHCFAHRLQLALNGAAKEVKYVWLFFSMLNKIVNYMSASAKCHSELVLRRKYEIHELLMDGELETDFQLMELNNRFSENTVELLCLSSALDPSHGFRSFNIDDICKLAEKFYLEDFTHSELYPLRIQLGYYKLSMDRPEFQNINSISTLYHRLVETVVKEAIGGGAERRRKVGFRSLGSNEEAAKKLMEAKEAGVLYMIGDTYATAGKASFFTNKIAIDVFYGFLRRYSRPIFLTS</sequence>
<feature type="domain" description="TTF-type" evidence="1">
    <location>
        <begin position="136"/>
        <end position="222"/>
    </location>
</feature>
<dbReference type="PANTHER" id="PTHR45749:SF26">
    <property type="entry name" value="ZINC FINGER MYM-TYPE PROTEIN 1-LIKE"/>
    <property type="match status" value="1"/>
</dbReference>
<dbReference type="AlphaFoldDB" id="A0A8K0GTP3"/>
<evidence type="ECO:0000259" key="1">
    <source>
        <dbReference type="SMART" id="SM00597"/>
    </source>
</evidence>
<dbReference type="SMART" id="SM00597">
    <property type="entry name" value="ZnF_TTF"/>
    <property type="match status" value="1"/>
</dbReference>
<accession>A0A8K0GTP3</accession>
<dbReference type="Proteomes" id="UP000796880">
    <property type="component" value="Unassembled WGS sequence"/>
</dbReference>
<dbReference type="InterPro" id="IPR006580">
    <property type="entry name" value="Znf_TTF"/>
</dbReference>
<dbReference type="SUPFAM" id="SSF53098">
    <property type="entry name" value="Ribonuclease H-like"/>
    <property type="match status" value="1"/>
</dbReference>
<proteinExistence type="predicted"/>
<comment type="caution">
    <text evidence="2">The sequence shown here is derived from an EMBL/GenBank/DDBJ whole genome shotgun (WGS) entry which is preliminary data.</text>
</comment>
<evidence type="ECO:0000313" key="2">
    <source>
        <dbReference type="EMBL" id="KAF3437111.1"/>
    </source>
</evidence>